<organism evidence="1 2">
    <name type="scientific">Corchorus olitorius</name>
    <dbReference type="NCBI Taxonomy" id="93759"/>
    <lineage>
        <taxon>Eukaryota</taxon>
        <taxon>Viridiplantae</taxon>
        <taxon>Streptophyta</taxon>
        <taxon>Embryophyta</taxon>
        <taxon>Tracheophyta</taxon>
        <taxon>Spermatophyta</taxon>
        <taxon>Magnoliopsida</taxon>
        <taxon>eudicotyledons</taxon>
        <taxon>Gunneridae</taxon>
        <taxon>Pentapetalae</taxon>
        <taxon>rosids</taxon>
        <taxon>malvids</taxon>
        <taxon>Malvales</taxon>
        <taxon>Malvaceae</taxon>
        <taxon>Grewioideae</taxon>
        <taxon>Apeibeae</taxon>
        <taxon>Corchorus</taxon>
    </lineage>
</organism>
<sequence length="41" mass="5077">MAILDRYFSHMQSVDLRQEERLRSSRSFFSPHRKREMAVMF</sequence>
<proteinExistence type="predicted"/>
<protein>
    <submittedName>
        <fullName evidence="1">Uncharacterized protein</fullName>
    </submittedName>
</protein>
<evidence type="ECO:0000313" key="2">
    <source>
        <dbReference type="Proteomes" id="UP000187203"/>
    </source>
</evidence>
<dbReference type="Proteomes" id="UP000187203">
    <property type="component" value="Unassembled WGS sequence"/>
</dbReference>
<dbReference type="AlphaFoldDB" id="A0A1R3JS98"/>
<accession>A0A1R3JS98</accession>
<evidence type="ECO:0000313" key="1">
    <source>
        <dbReference type="EMBL" id="OMO97674.1"/>
    </source>
</evidence>
<dbReference type="EMBL" id="AWUE01015426">
    <property type="protein sequence ID" value="OMO97674.1"/>
    <property type="molecule type" value="Genomic_DNA"/>
</dbReference>
<name>A0A1R3JS98_9ROSI</name>
<comment type="caution">
    <text evidence="1">The sequence shown here is derived from an EMBL/GenBank/DDBJ whole genome shotgun (WGS) entry which is preliminary data.</text>
</comment>
<keyword evidence="2" id="KW-1185">Reference proteome</keyword>
<reference evidence="2" key="1">
    <citation type="submission" date="2013-09" db="EMBL/GenBank/DDBJ databases">
        <title>Corchorus olitorius genome sequencing.</title>
        <authorList>
            <person name="Alam M."/>
            <person name="Haque M.S."/>
            <person name="Islam M.S."/>
            <person name="Emdad E.M."/>
            <person name="Islam M.M."/>
            <person name="Ahmed B."/>
            <person name="Halim A."/>
            <person name="Hossen Q.M.M."/>
            <person name="Hossain M.Z."/>
            <person name="Ahmed R."/>
            <person name="Khan M.M."/>
            <person name="Islam R."/>
            <person name="Rashid M.M."/>
            <person name="Khan S.A."/>
            <person name="Rahman M.S."/>
            <person name="Alam M."/>
            <person name="Yahiya A.S."/>
            <person name="Khan M.S."/>
            <person name="Azam M.S."/>
            <person name="Haque T."/>
            <person name="Lashkar M.Z.H."/>
            <person name="Akhand A.I."/>
            <person name="Morshed G."/>
            <person name="Roy S."/>
            <person name="Uddin K.S."/>
            <person name="Rabeya T."/>
            <person name="Hossain A.S."/>
            <person name="Chowdhury A."/>
            <person name="Snigdha A.R."/>
            <person name="Mortoza M.S."/>
            <person name="Matin S.A."/>
            <person name="Hoque S.M.E."/>
            <person name="Islam M.K."/>
            <person name="Roy D.K."/>
            <person name="Haider R."/>
            <person name="Moosa M.M."/>
            <person name="Elias S.M."/>
            <person name="Hasan A.M."/>
            <person name="Jahan S."/>
            <person name="Shafiuddin M."/>
            <person name="Mahmood N."/>
            <person name="Shommy N.S."/>
        </authorList>
    </citation>
    <scope>NUCLEOTIDE SEQUENCE [LARGE SCALE GENOMIC DNA]</scope>
    <source>
        <strain evidence="2">cv. O-4</strain>
    </source>
</reference>
<gene>
    <name evidence="1" type="ORF">COLO4_14447</name>
</gene>